<keyword evidence="1" id="KW-0175">Coiled coil</keyword>
<dbReference type="InterPro" id="IPR051448">
    <property type="entry name" value="CdaR-like_regulators"/>
</dbReference>
<dbReference type="Proteomes" id="UP000315753">
    <property type="component" value="Unassembled WGS sequence"/>
</dbReference>
<dbReference type="InterPro" id="IPR041522">
    <property type="entry name" value="CdaR_GGDEF"/>
</dbReference>
<dbReference type="InterPro" id="IPR042070">
    <property type="entry name" value="PucR_C-HTH_sf"/>
</dbReference>
<evidence type="ECO:0000313" key="4">
    <source>
        <dbReference type="Proteomes" id="UP000315753"/>
    </source>
</evidence>
<dbReference type="EMBL" id="VIGD01000009">
    <property type="protein sequence ID" value="TQE90753.1"/>
    <property type="molecule type" value="Genomic_DNA"/>
</dbReference>
<evidence type="ECO:0000256" key="1">
    <source>
        <dbReference type="SAM" id="Coils"/>
    </source>
</evidence>
<reference evidence="3 4" key="1">
    <citation type="submission" date="2019-06" db="EMBL/GenBank/DDBJ databases">
        <title>Genome sequence of Ureibacillus terrenus.</title>
        <authorList>
            <person name="Maclea K.S."/>
            <person name="Simoes M."/>
        </authorList>
    </citation>
    <scope>NUCLEOTIDE SEQUENCE [LARGE SCALE GENOMIC DNA]</scope>
    <source>
        <strain evidence="3 4">ATCC BAA-384</strain>
    </source>
</reference>
<dbReference type="PANTHER" id="PTHR33744">
    <property type="entry name" value="CARBOHYDRATE DIACID REGULATOR"/>
    <property type="match status" value="1"/>
</dbReference>
<dbReference type="Pfam" id="PF17853">
    <property type="entry name" value="GGDEF_2"/>
    <property type="match status" value="1"/>
</dbReference>
<dbReference type="Gene3D" id="3.30.1380.20">
    <property type="entry name" value="Trafficking protein particle complex subunit 3"/>
    <property type="match status" value="1"/>
</dbReference>
<keyword evidence="4" id="KW-1185">Reference proteome</keyword>
<evidence type="ECO:0000259" key="2">
    <source>
        <dbReference type="SMART" id="SM00989"/>
    </source>
</evidence>
<protein>
    <recommendedName>
        <fullName evidence="2">4-vinyl reductase 4VR domain-containing protein</fullName>
    </recommendedName>
</protein>
<dbReference type="InterPro" id="IPR024096">
    <property type="entry name" value="NO_sig/Golgi_transp_ligand-bd"/>
</dbReference>
<name>A0A540V3E6_9BACL</name>
<proteinExistence type="predicted"/>
<dbReference type="InterPro" id="IPR004096">
    <property type="entry name" value="V4R"/>
</dbReference>
<dbReference type="Pfam" id="PF02830">
    <property type="entry name" value="V4R"/>
    <property type="match status" value="1"/>
</dbReference>
<dbReference type="Gene3D" id="1.10.10.2840">
    <property type="entry name" value="PucR C-terminal helix-turn-helix domain"/>
    <property type="match status" value="1"/>
</dbReference>
<dbReference type="RefSeq" id="WP_141602303.1">
    <property type="nucleotide sequence ID" value="NZ_JARMSB010000007.1"/>
</dbReference>
<evidence type="ECO:0000313" key="3">
    <source>
        <dbReference type="EMBL" id="TQE90753.1"/>
    </source>
</evidence>
<dbReference type="Pfam" id="PF06505">
    <property type="entry name" value="XylR_N"/>
    <property type="match status" value="1"/>
</dbReference>
<organism evidence="3 4">
    <name type="scientific">Ureibacillus terrenus</name>
    <dbReference type="NCBI Taxonomy" id="118246"/>
    <lineage>
        <taxon>Bacteria</taxon>
        <taxon>Bacillati</taxon>
        <taxon>Bacillota</taxon>
        <taxon>Bacilli</taxon>
        <taxon>Bacillales</taxon>
        <taxon>Caryophanaceae</taxon>
        <taxon>Ureibacillus</taxon>
    </lineage>
</organism>
<sequence>MSGVSFVTDETKNILMSAKAFYTLKNNLINNIGSNKTKGFLFRFGKEFGMEAAKKYLASNHANSQVGKRHSRLGHVKDVIFHGEIVRHPDGKVECINTWGQWVESIEAEIHLKNYGLSDECVCHMLCGFASGALSYEFGESIIAIEYKCVAKGDPVCEFKVRLEKDWLEEKEELIDLYLNDNILTELEMTYDALLHHKQMLEKISTFQSQLTKKVTEKYSLDEIIETAYELLNIPILIEDVHGNRLSQIGLTESQQQLIQTEKAELSQIDNKHNACHYKSKHYRKLTTPVFIKKKHYATCSFCYFDQREVEEIDYLFLDRISTVVALCILYEEAQFEEQQRMRSSLLERLIHHQNIKDIESYYKFLPFKFQPPYATGIIQIQQKKHQNEIIDLHDQITQLSKLAKVWDLPCIFSIVGEEIALLISQNNDKKKRWKKKIELLMENLGRQNENYIYTTGLSSTFNNFKEFERSLKEARIAQRFPNKKLITYYDDLGILGDIVNNLSIEQIQEMAKKTLKDLYNFDDPRKKELLYTLYVFLLNNQRLKETMDELALSIGGIQYRIKQIEDKLQISLKNASTAAHILLIIQALILSGTLHFDKVSV</sequence>
<dbReference type="SMART" id="SM00989">
    <property type="entry name" value="V4R"/>
    <property type="match status" value="1"/>
</dbReference>
<dbReference type="PANTHER" id="PTHR33744:SF1">
    <property type="entry name" value="DNA-BINDING TRANSCRIPTIONAL ACTIVATOR ADER"/>
    <property type="match status" value="1"/>
</dbReference>
<gene>
    <name evidence="3" type="ORF">FKZ59_08350</name>
</gene>
<feature type="coiled-coil region" evidence="1">
    <location>
        <begin position="424"/>
        <end position="451"/>
    </location>
</feature>
<dbReference type="AlphaFoldDB" id="A0A540V3E6"/>
<feature type="domain" description="4-vinyl reductase 4VR" evidence="2">
    <location>
        <begin position="101"/>
        <end position="163"/>
    </location>
</feature>
<accession>A0A540V3E6</accession>
<dbReference type="SUPFAM" id="SSF111126">
    <property type="entry name" value="Ligand-binding domain in the NO signalling and Golgi transport"/>
    <property type="match status" value="1"/>
</dbReference>
<dbReference type="InterPro" id="IPR010523">
    <property type="entry name" value="XylR_N"/>
</dbReference>
<dbReference type="OrthoDB" id="154713at2"/>
<comment type="caution">
    <text evidence="3">The sequence shown here is derived from an EMBL/GenBank/DDBJ whole genome shotgun (WGS) entry which is preliminary data.</text>
</comment>